<evidence type="ECO:0000313" key="10">
    <source>
        <dbReference type="EMBL" id="RMJ13788.1"/>
    </source>
</evidence>
<dbReference type="AlphaFoldDB" id="A0A3M2S890"/>
<feature type="transmembrane region" description="Helical" evidence="7">
    <location>
        <begin position="335"/>
        <end position="353"/>
    </location>
</feature>
<keyword evidence="7" id="KW-0256">Endoplasmic reticulum</keyword>
<dbReference type="OrthoDB" id="5547497at2759"/>
<dbReference type="Pfam" id="PF00892">
    <property type="entry name" value="EamA"/>
    <property type="match status" value="1"/>
</dbReference>
<evidence type="ECO:0000313" key="11">
    <source>
        <dbReference type="Proteomes" id="UP000277212"/>
    </source>
</evidence>
<evidence type="ECO:0000256" key="7">
    <source>
        <dbReference type="RuleBase" id="RU367097"/>
    </source>
</evidence>
<feature type="domain" description="EamA" evidence="9">
    <location>
        <begin position="242"/>
        <end position="377"/>
    </location>
</feature>
<evidence type="ECO:0000256" key="6">
    <source>
        <dbReference type="ARBA" id="ARBA00023136"/>
    </source>
</evidence>
<dbReference type="GO" id="GO:0030659">
    <property type="term" value="C:cytoplasmic vesicle membrane"/>
    <property type="evidence" value="ECO:0007669"/>
    <property type="project" value="UniProtKB-SubCell"/>
</dbReference>
<keyword evidence="7" id="KW-0813">Transport</keyword>
<dbReference type="InterPro" id="IPR050186">
    <property type="entry name" value="TPT_transporter"/>
</dbReference>
<evidence type="ECO:0000256" key="2">
    <source>
        <dbReference type="ARBA" id="ARBA00010425"/>
    </source>
</evidence>
<feature type="compositionally biased region" description="Basic and acidic residues" evidence="8">
    <location>
        <begin position="1"/>
        <end position="10"/>
    </location>
</feature>
<name>A0A3M2S890_9HYPO</name>
<feature type="transmembrane region" description="Helical" evidence="7">
    <location>
        <begin position="306"/>
        <end position="328"/>
    </location>
</feature>
<evidence type="ECO:0000256" key="5">
    <source>
        <dbReference type="ARBA" id="ARBA00022989"/>
    </source>
</evidence>
<feature type="transmembrane region" description="Helical" evidence="7">
    <location>
        <begin position="205"/>
        <end position="226"/>
    </location>
</feature>
<feature type="transmembrane region" description="Helical" evidence="7">
    <location>
        <begin position="275"/>
        <end position="294"/>
    </location>
</feature>
<keyword evidence="7" id="KW-0762">Sugar transport</keyword>
<keyword evidence="11" id="KW-1185">Reference proteome</keyword>
<gene>
    <name evidence="10" type="ORF">CDV36_006539</name>
</gene>
<comment type="similarity">
    <text evidence="2 7">Belongs to the TPT transporter family. SLC35D subfamily.</text>
</comment>
<feature type="region of interest" description="Disordered" evidence="8">
    <location>
        <begin position="1"/>
        <end position="82"/>
    </location>
</feature>
<feature type="compositionally biased region" description="Basic and acidic residues" evidence="8">
    <location>
        <begin position="66"/>
        <end position="82"/>
    </location>
</feature>
<feature type="transmembrane region" description="Helical" evidence="7">
    <location>
        <begin position="119"/>
        <end position="139"/>
    </location>
</feature>
<keyword evidence="6 7" id="KW-0472">Membrane</keyword>
<keyword evidence="4 7" id="KW-0812">Transmembrane</keyword>
<feature type="transmembrane region" description="Helical" evidence="7">
    <location>
        <begin position="159"/>
        <end position="184"/>
    </location>
</feature>
<evidence type="ECO:0000256" key="8">
    <source>
        <dbReference type="SAM" id="MobiDB-lite"/>
    </source>
</evidence>
<dbReference type="PANTHER" id="PTHR11132">
    <property type="entry name" value="SOLUTE CARRIER FAMILY 35"/>
    <property type="match status" value="1"/>
</dbReference>
<comment type="subcellular location">
    <subcellularLocation>
        <location evidence="7">Golgi apparatus membrane</location>
        <topology evidence="7">Multi-pass membrane protein</topology>
    </subcellularLocation>
    <subcellularLocation>
        <location evidence="7">Cytoplasmic vesicle membrane</location>
        <topology evidence="7">Multi-pass membrane protein</topology>
    </subcellularLocation>
    <subcellularLocation>
        <location evidence="7">Endoplasmic reticulum membrane</location>
        <topology evidence="7">Multi-pass membrane protein</topology>
    </subcellularLocation>
</comment>
<organism evidence="10 11">
    <name type="scientific">Fusarium kuroshium</name>
    <dbReference type="NCBI Taxonomy" id="2010991"/>
    <lineage>
        <taxon>Eukaryota</taxon>
        <taxon>Fungi</taxon>
        <taxon>Dikarya</taxon>
        <taxon>Ascomycota</taxon>
        <taxon>Pezizomycotina</taxon>
        <taxon>Sordariomycetes</taxon>
        <taxon>Hypocreomycetidae</taxon>
        <taxon>Hypocreales</taxon>
        <taxon>Nectriaceae</taxon>
        <taxon>Fusarium</taxon>
        <taxon>Fusarium solani species complex</taxon>
    </lineage>
</organism>
<feature type="compositionally biased region" description="Acidic residues" evidence="8">
    <location>
        <begin position="48"/>
        <end position="61"/>
    </location>
</feature>
<comment type="function">
    <text evidence="1 7">Involved in the import of GDP-mannose from the cytoplasm into the Golgi lumen.</text>
</comment>
<protein>
    <recommendedName>
        <fullName evidence="7">GDP-mannose transporter</fullName>
        <shortName evidence="7">GMT</shortName>
    </recommendedName>
</protein>
<feature type="transmembrane region" description="Helical" evidence="7">
    <location>
        <begin position="242"/>
        <end position="263"/>
    </location>
</feature>
<keyword evidence="7" id="KW-0968">Cytoplasmic vesicle</keyword>
<evidence type="ECO:0000256" key="3">
    <source>
        <dbReference type="ARBA" id="ARBA00011182"/>
    </source>
</evidence>
<evidence type="ECO:0000259" key="9">
    <source>
        <dbReference type="Pfam" id="PF00892"/>
    </source>
</evidence>
<proteinExistence type="inferred from homology"/>
<feature type="compositionally biased region" description="Basic and acidic residues" evidence="8">
    <location>
        <begin position="30"/>
        <end position="42"/>
    </location>
</feature>
<feature type="transmembrane region" description="Helical" evidence="7">
    <location>
        <begin position="89"/>
        <end position="107"/>
    </location>
</feature>
<keyword evidence="5 7" id="KW-1133">Transmembrane helix</keyword>
<feature type="transmembrane region" description="Helical" evidence="7">
    <location>
        <begin position="365"/>
        <end position="383"/>
    </location>
</feature>
<reference evidence="10 11" key="1">
    <citation type="submission" date="2017-06" db="EMBL/GenBank/DDBJ databases">
        <title>Comparative genomic analysis of Ambrosia Fusariam Clade fungi.</title>
        <authorList>
            <person name="Stajich J.E."/>
            <person name="Carrillo J."/>
            <person name="Kijimoto T."/>
            <person name="Eskalen A."/>
            <person name="O'Donnell K."/>
            <person name="Kasson M."/>
        </authorList>
    </citation>
    <scope>NUCLEOTIDE SEQUENCE [LARGE SCALE GENOMIC DNA]</scope>
    <source>
        <strain evidence="10">UCR3666</strain>
    </source>
</reference>
<keyword evidence="7" id="KW-0333">Golgi apparatus</keyword>
<feature type="compositionally biased region" description="Low complexity" evidence="8">
    <location>
        <begin position="13"/>
        <end position="25"/>
    </location>
</feature>
<dbReference type="InterPro" id="IPR000620">
    <property type="entry name" value="EamA_dom"/>
</dbReference>
<comment type="caution">
    <text evidence="10">The sequence shown here is derived from an EMBL/GenBank/DDBJ whole genome shotgun (WGS) entry which is preliminary data.</text>
</comment>
<comment type="subunit">
    <text evidence="3 7">Homooligomer.</text>
</comment>
<evidence type="ECO:0000256" key="1">
    <source>
        <dbReference type="ARBA" id="ARBA00003420"/>
    </source>
</evidence>
<dbReference type="EMBL" id="NKUJ01000100">
    <property type="protein sequence ID" value="RMJ13788.1"/>
    <property type="molecule type" value="Genomic_DNA"/>
</dbReference>
<accession>A0A3M2S890</accession>
<sequence length="391" mass="43426">MSKEAAHKPYADSSSSSSSSSSSTSPKETTLFDHSEHDRDMTRSPSEFELDELYHDEEDDALLPGDQEKADKPDKPEPEPVKKSKTLKSVVWTLVNVLATVLIVFTNKAIFSDKSLKHVQLSFATFHFTITWLALYVLSRERFGFFTPQKASFGHTAPLSIAMALNVVFPNLSLAYSSVAFYQIARILMTPSVAAMDYVMYKVTLPLKACLTLIPACIGVGMVSYYDSRPTNNTTIKTTSELGVMFAFLGVFFSSLYTVWISAFRRRLNMTSMQLLFNQAPISAFMLLYVIPFVDTFPVWGDVSLNRWVLILLSGFFAVLINVSQFFIVAEMGPVTSTVVAHSKTCIIVALGWMYSGRNVADKCVIGLIMALIGIFAYSAVMLREKAKAAK</sequence>
<dbReference type="Proteomes" id="UP000277212">
    <property type="component" value="Unassembled WGS sequence"/>
</dbReference>
<dbReference type="GO" id="GO:0000139">
    <property type="term" value="C:Golgi membrane"/>
    <property type="evidence" value="ECO:0007669"/>
    <property type="project" value="UniProtKB-SubCell"/>
</dbReference>
<evidence type="ECO:0000256" key="4">
    <source>
        <dbReference type="ARBA" id="ARBA00022692"/>
    </source>
</evidence>
<dbReference type="GO" id="GO:0005789">
    <property type="term" value="C:endoplasmic reticulum membrane"/>
    <property type="evidence" value="ECO:0007669"/>
    <property type="project" value="UniProtKB-SubCell"/>
</dbReference>